<reference evidence="3 4" key="1">
    <citation type="journal article" date="2019" name="Int. J. Syst. Evol. Microbiol.">
        <title>The Global Catalogue of Microorganisms (GCM) 10K type strain sequencing project: providing services to taxonomists for standard genome sequencing and annotation.</title>
        <authorList>
            <consortium name="The Broad Institute Genomics Platform"/>
            <consortium name="The Broad Institute Genome Sequencing Center for Infectious Disease"/>
            <person name="Wu L."/>
            <person name="Ma J."/>
        </authorList>
    </citation>
    <scope>NUCLEOTIDE SEQUENCE [LARGE SCALE GENOMIC DNA]</scope>
    <source>
        <strain evidence="3 4">JCM 16328</strain>
    </source>
</reference>
<dbReference type="Proteomes" id="UP001500420">
    <property type="component" value="Unassembled WGS sequence"/>
</dbReference>
<dbReference type="Pfam" id="PF18545">
    <property type="entry name" value="HalOD1"/>
    <property type="match status" value="1"/>
</dbReference>
<dbReference type="RefSeq" id="WP_343772575.1">
    <property type="nucleotide sequence ID" value="NZ_BAAADV010000001.1"/>
</dbReference>
<evidence type="ECO:0000256" key="1">
    <source>
        <dbReference type="SAM" id="MobiDB-lite"/>
    </source>
</evidence>
<dbReference type="AlphaFoldDB" id="A0AAV3T7L5"/>
<organism evidence="3 4">
    <name type="scientific">Natronoarchaeum mannanilyticum</name>
    <dbReference type="NCBI Taxonomy" id="926360"/>
    <lineage>
        <taxon>Archaea</taxon>
        <taxon>Methanobacteriati</taxon>
        <taxon>Methanobacteriota</taxon>
        <taxon>Stenosarchaea group</taxon>
        <taxon>Halobacteria</taxon>
        <taxon>Halobacteriales</taxon>
        <taxon>Natronoarchaeaceae</taxon>
    </lineage>
</organism>
<sequence length="100" mass="10470">MDGTHSSAARATSADESPSAGPRSYDVPDGESPSRTVVTAVADALDVDPLSLPPLYDAIDPDALDAFLDSIEGSDHRLTFSYAGVSVEFDGASRLWISRA</sequence>
<proteinExistence type="predicted"/>
<dbReference type="EMBL" id="BAAADV010000001">
    <property type="protein sequence ID" value="GAA0665295.1"/>
    <property type="molecule type" value="Genomic_DNA"/>
</dbReference>
<name>A0AAV3T7L5_9EURY</name>
<keyword evidence="4" id="KW-1185">Reference proteome</keyword>
<protein>
    <recommendedName>
        <fullName evidence="2">Halobacterial output domain-containing protein</fullName>
    </recommendedName>
</protein>
<evidence type="ECO:0000313" key="3">
    <source>
        <dbReference type="EMBL" id="GAA0665295.1"/>
    </source>
</evidence>
<evidence type="ECO:0000259" key="2">
    <source>
        <dbReference type="Pfam" id="PF18545"/>
    </source>
</evidence>
<dbReference type="InterPro" id="IPR040624">
    <property type="entry name" value="HalOD1"/>
</dbReference>
<feature type="domain" description="Halobacterial output" evidence="2">
    <location>
        <begin position="30"/>
        <end position="93"/>
    </location>
</feature>
<evidence type="ECO:0000313" key="4">
    <source>
        <dbReference type="Proteomes" id="UP001500420"/>
    </source>
</evidence>
<feature type="region of interest" description="Disordered" evidence="1">
    <location>
        <begin position="1"/>
        <end position="34"/>
    </location>
</feature>
<comment type="caution">
    <text evidence="3">The sequence shown here is derived from an EMBL/GenBank/DDBJ whole genome shotgun (WGS) entry which is preliminary data.</text>
</comment>
<accession>A0AAV3T7L5</accession>
<feature type="compositionally biased region" description="Polar residues" evidence="1">
    <location>
        <begin position="1"/>
        <end position="16"/>
    </location>
</feature>
<gene>
    <name evidence="3" type="ORF">GCM10009020_07910</name>
</gene>